<reference evidence="2 3" key="1">
    <citation type="journal article" date="2020" name="Nat. Food">
        <title>A phased Vanilla planifolia genome enables genetic improvement of flavour and production.</title>
        <authorList>
            <person name="Hasing T."/>
            <person name="Tang H."/>
            <person name="Brym M."/>
            <person name="Khazi F."/>
            <person name="Huang T."/>
            <person name="Chambers A.H."/>
        </authorList>
    </citation>
    <scope>NUCLEOTIDE SEQUENCE [LARGE SCALE GENOMIC DNA]</scope>
    <source>
        <tissue evidence="2">Leaf</tissue>
    </source>
</reference>
<gene>
    <name evidence="2" type="ORF">HPP92_028473</name>
</gene>
<sequence length="151" mass="17302">KSENLDESQLNRWQKIGGGNIVGKANSACCRLPLSSMNTIFGDNGGVPNTVSSNGDCDGAEGRMNDMRNYIKRLKSCISWYIDLEDYYLVIQDEFNSLLESEKRKHSKIESQMNSKIEEFTSLIEEYQTMKVSLEKNLKREESNKLEIVKY</sequence>
<proteinExistence type="predicted"/>
<feature type="non-terminal residue" evidence="2">
    <location>
        <position position="151"/>
    </location>
</feature>
<comment type="caution">
    <text evidence="2">The sequence shown here is derived from an EMBL/GenBank/DDBJ whole genome shotgun (WGS) entry which is preliminary data.</text>
</comment>
<evidence type="ECO:0000313" key="2">
    <source>
        <dbReference type="EMBL" id="KAG0447133.1"/>
    </source>
</evidence>
<accession>A0A835P749</accession>
<keyword evidence="1" id="KW-0175">Coiled coil</keyword>
<dbReference type="Proteomes" id="UP000639772">
    <property type="component" value="Unassembled WGS sequence"/>
</dbReference>
<evidence type="ECO:0000256" key="1">
    <source>
        <dbReference type="SAM" id="Coils"/>
    </source>
</evidence>
<organism evidence="2 3">
    <name type="scientific">Vanilla planifolia</name>
    <name type="common">Vanilla</name>
    <dbReference type="NCBI Taxonomy" id="51239"/>
    <lineage>
        <taxon>Eukaryota</taxon>
        <taxon>Viridiplantae</taxon>
        <taxon>Streptophyta</taxon>
        <taxon>Embryophyta</taxon>
        <taxon>Tracheophyta</taxon>
        <taxon>Spermatophyta</taxon>
        <taxon>Magnoliopsida</taxon>
        <taxon>Liliopsida</taxon>
        <taxon>Asparagales</taxon>
        <taxon>Orchidaceae</taxon>
        <taxon>Vanilloideae</taxon>
        <taxon>Vanilleae</taxon>
        <taxon>Vanilla</taxon>
    </lineage>
</organism>
<dbReference type="AlphaFoldDB" id="A0A835P749"/>
<feature type="coiled-coil region" evidence="1">
    <location>
        <begin position="99"/>
        <end position="144"/>
    </location>
</feature>
<name>A0A835P749_VANPL</name>
<dbReference type="OrthoDB" id="786315at2759"/>
<dbReference type="EMBL" id="JADCNM010000492">
    <property type="protein sequence ID" value="KAG0447133.1"/>
    <property type="molecule type" value="Genomic_DNA"/>
</dbReference>
<protein>
    <submittedName>
        <fullName evidence="2">Uncharacterized protein</fullName>
    </submittedName>
</protein>
<evidence type="ECO:0000313" key="3">
    <source>
        <dbReference type="Proteomes" id="UP000639772"/>
    </source>
</evidence>